<dbReference type="PROSITE" id="PS50893">
    <property type="entry name" value="ABC_TRANSPORTER_2"/>
    <property type="match status" value="1"/>
</dbReference>
<dbReference type="PANTHER" id="PTHR24221:SF645">
    <property type="entry name" value="LP14331P"/>
    <property type="match status" value="1"/>
</dbReference>
<dbReference type="InterPro" id="IPR003439">
    <property type="entry name" value="ABC_transporter-like_ATP-bd"/>
</dbReference>
<dbReference type="GO" id="GO:0016020">
    <property type="term" value="C:membrane"/>
    <property type="evidence" value="ECO:0007669"/>
    <property type="project" value="UniProtKB-SubCell"/>
</dbReference>
<dbReference type="GO" id="GO:0042626">
    <property type="term" value="F:ATPase-coupled transmembrane transporter activity"/>
    <property type="evidence" value="ECO:0007669"/>
    <property type="project" value="TreeGrafter"/>
</dbReference>
<protein>
    <submittedName>
        <fullName evidence="6">ATP-binding cassette transporter</fullName>
    </submittedName>
</protein>
<keyword evidence="6" id="KW-0547">Nucleotide-binding</keyword>
<dbReference type="EMBL" id="JTDY01000182">
    <property type="protein sequence ID" value="KOB78410.1"/>
    <property type="molecule type" value="Genomic_DNA"/>
</dbReference>
<accession>A0A0L7LSF5</accession>
<dbReference type="GO" id="GO:0005524">
    <property type="term" value="F:ATP binding"/>
    <property type="evidence" value="ECO:0007669"/>
    <property type="project" value="UniProtKB-KW"/>
</dbReference>
<evidence type="ECO:0000256" key="2">
    <source>
        <dbReference type="ARBA" id="ARBA00022692"/>
    </source>
</evidence>
<evidence type="ECO:0000313" key="7">
    <source>
        <dbReference type="Proteomes" id="UP000037510"/>
    </source>
</evidence>
<gene>
    <name evidence="6" type="ORF">OBRU01_02400</name>
</gene>
<dbReference type="AlphaFoldDB" id="A0A0L7LSF5"/>
<dbReference type="InterPro" id="IPR017871">
    <property type="entry name" value="ABC_transporter-like_CS"/>
</dbReference>
<keyword evidence="4" id="KW-0472">Membrane</keyword>
<dbReference type="SUPFAM" id="SSF52540">
    <property type="entry name" value="P-loop containing nucleoside triphosphate hydrolases"/>
    <property type="match status" value="1"/>
</dbReference>
<keyword evidence="2" id="KW-0812">Transmembrane</keyword>
<dbReference type="InterPro" id="IPR036640">
    <property type="entry name" value="ABC1_TM_sf"/>
</dbReference>
<dbReference type="Gene3D" id="3.40.50.300">
    <property type="entry name" value="P-loop containing nucleotide triphosphate hydrolases"/>
    <property type="match status" value="2"/>
</dbReference>
<dbReference type="PROSITE" id="PS00211">
    <property type="entry name" value="ABC_TRANSPORTER_1"/>
    <property type="match status" value="1"/>
</dbReference>
<keyword evidence="7" id="KW-1185">Reference proteome</keyword>
<keyword evidence="6" id="KW-0067">ATP-binding</keyword>
<sequence>MLAEALSFAPSFAAARRSAARILSALARSPAIVTEPGAVECPDWSCTGEVSFSELQFRYPSRPETPVLRGLSLRLRAGRTLALGYCGSGFHNITFTQLLIVMRGQTCPVTSQRDEVCVYPQHLDGLDVKRSLTLRQLRAQLGLVSQEPALFERSLRDNIAYGDTARDVTMHEIIHAAKQANVHSFITSLPQGYDTVLGQGGAALSGGQKQRVAIARALAVQAALEVASRDRSTIIIAHRLATVRHAHTICVIDKGNVPTMS</sequence>
<keyword evidence="3" id="KW-1133">Transmembrane helix</keyword>
<comment type="subcellular location">
    <subcellularLocation>
        <location evidence="1">Membrane</location>
        <topology evidence="1">Multi-pass membrane protein</topology>
    </subcellularLocation>
</comment>
<dbReference type="Proteomes" id="UP000037510">
    <property type="component" value="Unassembled WGS sequence"/>
</dbReference>
<evidence type="ECO:0000256" key="1">
    <source>
        <dbReference type="ARBA" id="ARBA00004141"/>
    </source>
</evidence>
<dbReference type="GO" id="GO:0016887">
    <property type="term" value="F:ATP hydrolysis activity"/>
    <property type="evidence" value="ECO:0007669"/>
    <property type="project" value="InterPro"/>
</dbReference>
<dbReference type="InterPro" id="IPR027417">
    <property type="entry name" value="P-loop_NTPase"/>
</dbReference>
<evidence type="ECO:0000313" key="6">
    <source>
        <dbReference type="EMBL" id="KOB78410.1"/>
    </source>
</evidence>
<dbReference type="Gene3D" id="1.20.1560.10">
    <property type="entry name" value="ABC transporter type 1, transmembrane domain"/>
    <property type="match status" value="1"/>
</dbReference>
<name>A0A0L7LSF5_OPEBR</name>
<dbReference type="PANTHER" id="PTHR24221">
    <property type="entry name" value="ATP-BINDING CASSETTE SUB-FAMILY B"/>
    <property type="match status" value="1"/>
</dbReference>
<proteinExistence type="predicted"/>
<feature type="domain" description="ABC transporter" evidence="5">
    <location>
        <begin position="50"/>
        <end position="260"/>
    </location>
</feature>
<dbReference type="Pfam" id="PF00005">
    <property type="entry name" value="ABC_tran"/>
    <property type="match status" value="1"/>
</dbReference>
<evidence type="ECO:0000256" key="3">
    <source>
        <dbReference type="ARBA" id="ARBA00022989"/>
    </source>
</evidence>
<dbReference type="STRING" id="104452.A0A0L7LSF5"/>
<dbReference type="InterPro" id="IPR039421">
    <property type="entry name" value="Type_1_exporter"/>
</dbReference>
<evidence type="ECO:0000256" key="4">
    <source>
        <dbReference type="ARBA" id="ARBA00023136"/>
    </source>
</evidence>
<reference evidence="6 7" key="1">
    <citation type="journal article" date="2015" name="Genome Biol. Evol.">
        <title>The genome of winter moth (Operophtera brumata) provides a genomic perspective on sexual dimorphism and phenology.</title>
        <authorList>
            <person name="Derks M.F."/>
            <person name="Smit S."/>
            <person name="Salis L."/>
            <person name="Schijlen E."/>
            <person name="Bossers A."/>
            <person name="Mateman C."/>
            <person name="Pijl A.S."/>
            <person name="de Ridder D."/>
            <person name="Groenen M.A."/>
            <person name="Visser M.E."/>
            <person name="Megens H.J."/>
        </authorList>
    </citation>
    <scope>NUCLEOTIDE SEQUENCE [LARGE SCALE GENOMIC DNA]</scope>
    <source>
        <strain evidence="6">WM2013NL</strain>
        <tissue evidence="6">Head and thorax</tissue>
    </source>
</reference>
<organism evidence="6 7">
    <name type="scientific">Operophtera brumata</name>
    <name type="common">Winter moth</name>
    <name type="synonym">Phalaena brumata</name>
    <dbReference type="NCBI Taxonomy" id="104452"/>
    <lineage>
        <taxon>Eukaryota</taxon>
        <taxon>Metazoa</taxon>
        <taxon>Ecdysozoa</taxon>
        <taxon>Arthropoda</taxon>
        <taxon>Hexapoda</taxon>
        <taxon>Insecta</taxon>
        <taxon>Pterygota</taxon>
        <taxon>Neoptera</taxon>
        <taxon>Endopterygota</taxon>
        <taxon>Lepidoptera</taxon>
        <taxon>Glossata</taxon>
        <taxon>Ditrysia</taxon>
        <taxon>Geometroidea</taxon>
        <taxon>Geometridae</taxon>
        <taxon>Larentiinae</taxon>
        <taxon>Operophtera</taxon>
    </lineage>
</organism>
<evidence type="ECO:0000259" key="5">
    <source>
        <dbReference type="PROSITE" id="PS50893"/>
    </source>
</evidence>
<comment type="caution">
    <text evidence="6">The sequence shown here is derived from an EMBL/GenBank/DDBJ whole genome shotgun (WGS) entry which is preliminary data.</text>
</comment>